<dbReference type="Proteomes" id="UP001305779">
    <property type="component" value="Unassembled WGS sequence"/>
</dbReference>
<name>A0ABR0E3Z2_ZASCE</name>
<gene>
    <name evidence="1" type="ORF">PRZ48_012121</name>
</gene>
<dbReference type="EMBL" id="JAXOVC010000010">
    <property type="protein sequence ID" value="KAK4496142.1"/>
    <property type="molecule type" value="Genomic_DNA"/>
</dbReference>
<evidence type="ECO:0000313" key="2">
    <source>
        <dbReference type="Proteomes" id="UP001305779"/>
    </source>
</evidence>
<keyword evidence="2" id="KW-1185">Reference proteome</keyword>
<evidence type="ECO:0000313" key="1">
    <source>
        <dbReference type="EMBL" id="KAK4496142.1"/>
    </source>
</evidence>
<accession>A0ABR0E3Z2</accession>
<comment type="caution">
    <text evidence="1">The sequence shown here is derived from an EMBL/GenBank/DDBJ whole genome shotgun (WGS) entry which is preliminary data.</text>
</comment>
<sequence length="319" mass="36649">MWNPGQVDGAIQRGEEWLENNKQTFLSETDTGIQFKDNFADLLILELSKRWDYVDLRIPEYRWNYFAIKPVIVPPDYPNDNDTNAVAFSILRPTEARAKIFIDEILACKDADGIVQVHLDPNRPRKAPEVTANILSLFYLYNRGHEVQESLAYLEKALALDEYEESRYYFLPEPLFFYTWRFLCIASGSKGLETIDMKRLPRGLHTLRRHLIRRVKDRIGAERENGLCPAIRLLICQSLGIENEADVGILLDLQKSDGCFGKAWYVRYGSNGIRISHEAFAVVIGVVALQRLRWQANGVKGGKGLGGYLQQIRQWLPPF</sequence>
<proteinExistence type="predicted"/>
<protein>
    <submittedName>
        <fullName evidence="1">Uncharacterized protein</fullName>
    </submittedName>
</protein>
<reference evidence="1 2" key="1">
    <citation type="journal article" date="2023" name="G3 (Bethesda)">
        <title>A chromosome-level genome assembly of Zasmidium syzygii isolated from banana leaves.</title>
        <authorList>
            <person name="van Westerhoven A.C."/>
            <person name="Mehrabi R."/>
            <person name="Talebi R."/>
            <person name="Steentjes M.B.F."/>
            <person name="Corcolon B."/>
            <person name="Chong P.A."/>
            <person name="Kema G.H.J."/>
            <person name="Seidl M.F."/>
        </authorList>
    </citation>
    <scope>NUCLEOTIDE SEQUENCE [LARGE SCALE GENOMIC DNA]</scope>
    <source>
        <strain evidence="1 2">P124</strain>
    </source>
</reference>
<organism evidence="1 2">
    <name type="scientific">Zasmidium cellare</name>
    <name type="common">Wine cellar mold</name>
    <name type="synonym">Racodium cellare</name>
    <dbReference type="NCBI Taxonomy" id="395010"/>
    <lineage>
        <taxon>Eukaryota</taxon>
        <taxon>Fungi</taxon>
        <taxon>Dikarya</taxon>
        <taxon>Ascomycota</taxon>
        <taxon>Pezizomycotina</taxon>
        <taxon>Dothideomycetes</taxon>
        <taxon>Dothideomycetidae</taxon>
        <taxon>Mycosphaerellales</taxon>
        <taxon>Mycosphaerellaceae</taxon>
        <taxon>Zasmidium</taxon>
    </lineage>
</organism>